<dbReference type="PANTHER" id="PTHR10728">
    <property type="entry name" value="CYTOSOLIC PHOSPHOLIPASE A2"/>
    <property type="match status" value="1"/>
</dbReference>
<dbReference type="InterPro" id="IPR016035">
    <property type="entry name" value="Acyl_Trfase/lysoPLipase"/>
</dbReference>
<gene>
    <name evidence="1" type="ORF">RIMI_LOCUS20951363</name>
</gene>
<reference evidence="1" key="1">
    <citation type="submission" date="2023-07" db="EMBL/GenBank/DDBJ databases">
        <authorList>
            <person name="Stuckert A."/>
        </authorList>
    </citation>
    <scope>NUCLEOTIDE SEQUENCE</scope>
</reference>
<evidence type="ECO:0000313" key="2">
    <source>
        <dbReference type="Proteomes" id="UP001176940"/>
    </source>
</evidence>
<accession>A0ABN9MH35</accession>
<dbReference type="Proteomes" id="UP001176940">
    <property type="component" value="Unassembled WGS sequence"/>
</dbReference>
<proteinExistence type="predicted"/>
<dbReference type="PANTHER" id="PTHR10728:SF39">
    <property type="entry name" value="CYTOSOLIC PHOSPHOLIPASE A2 GAMMA"/>
    <property type="match status" value="1"/>
</dbReference>
<organism evidence="1 2">
    <name type="scientific">Ranitomeya imitator</name>
    <name type="common">mimic poison frog</name>
    <dbReference type="NCBI Taxonomy" id="111125"/>
    <lineage>
        <taxon>Eukaryota</taxon>
        <taxon>Metazoa</taxon>
        <taxon>Chordata</taxon>
        <taxon>Craniata</taxon>
        <taxon>Vertebrata</taxon>
        <taxon>Euteleostomi</taxon>
        <taxon>Amphibia</taxon>
        <taxon>Batrachia</taxon>
        <taxon>Anura</taxon>
        <taxon>Neobatrachia</taxon>
        <taxon>Hyloidea</taxon>
        <taxon>Dendrobatidae</taxon>
        <taxon>Dendrobatinae</taxon>
        <taxon>Ranitomeya</taxon>
    </lineage>
</organism>
<sequence>MNGGFSTTWGDSAYCSAVSCTAHEQYPCATLKATEEYCKINEIPFANIDIEDRESEVPSQSCYVFERDGKGTPDVMHFPLFNNQSNEGKVYALREKYATAANIFYGESQLQELVKISKLNVELNRDRIVEKFQQLLKCKSSA</sequence>
<dbReference type="EMBL" id="CAUEEQ010072049">
    <property type="protein sequence ID" value="CAJ0966100.1"/>
    <property type="molecule type" value="Genomic_DNA"/>
</dbReference>
<keyword evidence="2" id="KW-1185">Reference proteome</keyword>
<comment type="caution">
    <text evidence="1">The sequence shown here is derived from an EMBL/GenBank/DDBJ whole genome shotgun (WGS) entry which is preliminary data.</text>
</comment>
<protein>
    <submittedName>
        <fullName evidence="1">Uncharacterized protein</fullName>
    </submittedName>
</protein>
<evidence type="ECO:0000313" key="1">
    <source>
        <dbReference type="EMBL" id="CAJ0966100.1"/>
    </source>
</evidence>
<name>A0ABN9MH35_9NEOB</name>
<dbReference type="SUPFAM" id="SSF52151">
    <property type="entry name" value="FabD/lysophospholipase-like"/>
    <property type="match status" value="1"/>
</dbReference>
<dbReference type="Gene3D" id="3.40.1090.10">
    <property type="entry name" value="Cytosolic phospholipase A2 catalytic domain"/>
    <property type="match status" value="1"/>
</dbReference>